<sequence>MSNVYNVFVLNV</sequence>
<organism evidence="1">
    <name type="scientific">Anguilla anguilla</name>
    <name type="common">European freshwater eel</name>
    <name type="synonym">Muraena anguilla</name>
    <dbReference type="NCBI Taxonomy" id="7936"/>
    <lineage>
        <taxon>Eukaryota</taxon>
        <taxon>Metazoa</taxon>
        <taxon>Chordata</taxon>
        <taxon>Craniata</taxon>
        <taxon>Vertebrata</taxon>
        <taxon>Euteleostomi</taxon>
        <taxon>Actinopterygii</taxon>
        <taxon>Neopterygii</taxon>
        <taxon>Teleostei</taxon>
        <taxon>Anguilliformes</taxon>
        <taxon>Anguillidae</taxon>
        <taxon>Anguilla</taxon>
    </lineage>
</organism>
<protein>
    <submittedName>
        <fullName evidence="1">Uncharacterized protein</fullName>
    </submittedName>
</protein>
<evidence type="ECO:0000313" key="1">
    <source>
        <dbReference type="EMBL" id="JAH60816.1"/>
    </source>
</evidence>
<name>A0A0E9U4T6_ANGAN</name>
<accession>A0A0E9U4T6</accession>
<reference evidence="1" key="2">
    <citation type="journal article" date="2015" name="Fish Shellfish Immunol.">
        <title>Early steps in the European eel (Anguilla anguilla)-Vibrio vulnificus interaction in the gills: Role of the RtxA13 toxin.</title>
        <authorList>
            <person name="Callol A."/>
            <person name="Pajuelo D."/>
            <person name="Ebbesson L."/>
            <person name="Teles M."/>
            <person name="MacKenzie S."/>
            <person name="Amaro C."/>
        </authorList>
    </citation>
    <scope>NUCLEOTIDE SEQUENCE</scope>
</reference>
<proteinExistence type="predicted"/>
<dbReference type="EMBL" id="GBXM01047761">
    <property type="protein sequence ID" value="JAH60816.1"/>
    <property type="molecule type" value="Transcribed_RNA"/>
</dbReference>
<reference evidence="1" key="1">
    <citation type="submission" date="2014-11" db="EMBL/GenBank/DDBJ databases">
        <authorList>
            <person name="Amaro Gonzalez C."/>
        </authorList>
    </citation>
    <scope>NUCLEOTIDE SEQUENCE</scope>
</reference>